<evidence type="ECO:0000313" key="3">
    <source>
        <dbReference type="Proteomes" id="UP001610334"/>
    </source>
</evidence>
<dbReference type="PANTHER" id="PTHR42051:SF1">
    <property type="entry name" value="MEIOTICALLY UP-REGULATED PROTEIN PB1A10.08"/>
    <property type="match status" value="1"/>
</dbReference>
<dbReference type="InterPro" id="IPR034443">
    <property type="entry name" value="PB1A10.08"/>
</dbReference>
<feature type="compositionally biased region" description="Acidic residues" evidence="1">
    <location>
        <begin position="250"/>
        <end position="259"/>
    </location>
</feature>
<feature type="region of interest" description="Disordered" evidence="1">
    <location>
        <begin position="369"/>
        <end position="432"/>
    </location>
</feature>
<dbReference type="EMBL" id="JBFXLT010000004">
    <property type="protein sequence ID" value="KAL2821599.1"/>
    <property type="molecule type" value="Genomic_DNA"/>
</dbReference>
<accession>A0ABR4I1H0</accession>
<keyword evidence="3" id="KW-1185">Reference proteome</keyword>
<feature type="compositionally biased region" description="Polar residues" evidence="1">
    <location>
        <begin position="92"/>
        <end position="101"/>
    </location>
</feature>
<dbReference type="Proteomes" id="UP001610334">
    <property type="component" value="Unassembled WGS sequence"/>
</dbReference>
<sequence length="501" mass="55935">MMVPRSFVYSSVSSPKPYERGGKQHGLPSNPSFGVVINQKDDSALQLPSDLSPQSIYTNPVVIPPKRGHRVTPAHAETLRKDPRTPKKNRMTRQSSSTTLNDRPLPTSIVSILEATAIPVPRRNWAARESRKLPRGNHVQDFSKLLMGGFDDHILEGTGNSPLDVLLSPPDELEKAFASSDCDSETLSCSVPSISVSSVPSLENDVDTPSSLSIPFTPSSQRSPSERILRRRRPSNCENCASNHPLLDAEPSDSGDEDTASSQQLASPPNQIPYKPLISSRSFPRLGSFKSNLTASLRAIKSAAQSVSTFASPSVQPDDLLTRSLFTITPEMTDDRRPPPMNDTPSPALRRYLNPIMVSPAEMYSYQDQPHESLDPRKSPISVQMQTYHRSGARGTRKTRFRFSSPKNRDRTSSPLDPEAPLPMPRQREPRENSDFLRMIVLEMNMRRRGKLRDDVPTRARVWLPPRKASQAKFVPYDYEEEDEVESSIPTRWIGISVESF</sequence>
<name>A0ABR4I1H0_9EURO</name>
<evidence type="ECO:0000313" key="2">
    <source>
        <dbReference type="EMBL" id="KAL2821599.1"/>
    </source>
</evidence>
<gene>
    <name evidence="2" type="ORF">BJX63DRAFT_222131</name>
</gene>
<feature type="compositionally biased region" description="Polar residues" evidence="1">
    <location>
        <begin position="260"/>
        <end position="269"/>
    </location>
</feature>
<proteinExistence type="predicted"/>
<feature type="compositionally biased region" description="Basic and acidic residues" evidence="1">
    <location>
        <begin position="369"/>
        <end position="378"/>
    </location>
</feature>
<comment type="caution">
    <text evidence="2">The sequence shown here is derived from an EMBL/GenBank/DDBJ whole genome shotgun (WGS) entry which is preliminary data.</text>
</comment>
<evidence type="ECO:0000256" key="1">
    <source>
        <dbReference type="SAM" id="MobiDB-lite"/>
    </source>
</evidence>
<protein>
    <submittedName>
        <fullName evidence="2">Uncharacterized protein</fullName>
    </submittedName>
</protein>
<feature type="region of interest" description="Disordered" evidence="1">
    <location>
        <begin position="198"/>
        <end position="277"/>
    </location>
</feature>
<feature type="compositionally biased region" description="Basic residues" evidence="1">
    <location>
        <begin position="391"/>
        <end position="401"/>
    </location>
</feature>
<feature type="compositionally biased region" description="Polar residues" evidence="1">
    <location>
        <begin position="49"/>
        <end position="58"/>
    </location>
</feature>
<feature type="region of interest" description="Disordered" evidence="1">
    <location>
        <begin position="1"/>
        <end position="33"/>
    </location>
</feature>
<feature type="region of interest" description="Disordered" evidence="1">
    <location>
        <begin position="48"/>
        <end position="104"/>
    </location>
</feature>
<feature type="compositionally biased region" description="Polar residues" evidence="1">
    <location>
        <begin position="207"/>
        <end position="221"/>
    </location>
</feature>
<dbReference type="PANTHER" id="PTHR42051">
    <property type="entry name" value="MEIOTICALLY UP-REGULATED PROTEIN PB1A10.08"/>
    <property type="match status" value="1"/>
</dbReference>
<organism evidence="2 3">
    <name type="scientific">Aspergillus granulosus</name>
    <dbReference type="NCBI Taxonomy" id="176169"/>
    <lineage>
        <taxon>Eukaryota</taxon>
        <taxon>Fungi</taxon>
        <taxon>Dikarya</taxon>
        <taxon>Ascomycota</taxon>
        <taxon>Pezizomycotina</taxon>
        <taxon>Eurotiomycetes</taxon>
        <taxon>Eurotiomycetidae</taxon>
        <taxon>Eurotiales</taxon>
        <taxon>Aspergillaceae</taxon>
        <taxon>Aspergillus</taxon>
        <taxon>Aspergillus subgen. Nidulantes</taxon>
    </lineage>
</organism>
<reference evidence="2 3" key="1">
    <citation type="submission" date="2024-07" db="EMBL/GenBank/DDBJ databases">
        <title>Section-level genome sequencing and comparative genomics of Aspergillus sections Usti and Cavernicolus.</title>
        <authorList>
            <consortium name="Lawrence Berkeley National Laboratory"/>
            <person name="Nybo J.L."/>
            <person name="Vesth T.C."/>
            <person name="Theobald S."/>
            <person name="Frisvad J.C."/>
            <person name="Larsen T.O."/>
            <person name="Kjaerboelling I."/>
            <person name="Rothschild-Mancinelli K."/>
            <person name="Lyhne E.K."/>
            <person name="Kogle M.E."/>
            <person name="Barry K."/>
            <person name="Clum A."/>
            <person name="Na H."/>
            <person name="Ledsgaard L."/>
            <person name="Lin J."/>
            <person name="Lipzen A."/>
            <person name="Kuo A."/>
            <person name="Riley R."/>
            <person name="Mondo S."/>
            <person name="Labutti K."/>
            <person name="Haridas S."/>
            <person name="Pangalinan J."/>
            <person name="Salamov A.A."/>
            <person name="Simmons B.A."/>
            <person name="Magnuson J.K."/>
            <person name="Chen J."/>
            <person name="Drula E."/>
            <person name="Henrissat B."/>
            <person name="Wiebenga A."/>
            <person name="Lubbers R.J."/>
            <person name="Gomes A.C."/>
            <person name="Makela M.R."/>
            <person name="Stajich J."/>
            <person name="Grigoriev I.V."/>
            <person name="Mortensen U.H."/>
            <person name="De Vries R.P."/>
            <person name="Baker S.E."/>
            <person name="Andersen M.R."/>
        </authorList>
    </citation>
    <scope>NUCLEOTIDE SEQUENCE [LARGE SCALE GENOMIC DNA]</scope>
    <source>
        <strain evidence="2 3">CBS 588.65</strain>
    </source>
</reference>